<dbReference type="EMBL" id="VIBQ01000012">
    <property type="protein sequence ID" value="KAB8343236.1"/>
    <property type="molecule type" value="Genomic_DNA"/>
</dbReference>
<feature type="region of interest" description="Disordered" evidence="4">
    <location>
        <begin position="53"/>
        <end position="75"/>
    </location>
</feature>
<dbReference type="InterPro" id="IPR001810">
    <property type="entry name" value="F-box_dom"/>
</dbReference>
<accession>A0A5N6KU12</accession>
<dbReference type="AlphaFoldDB" id="A0A5N6KU12"/>
<dbReference type="InterPro" id="IPR053299">
    <property type="entry name" value="ASTRA_WD_repeat"/>
</dbReference>
<dbReference type="PROSITE" id="PS50181">
    <property type="entry name" value="FBOX"/>
    <property type="match status" value="1"/>
</dbReference>
<evidence type="ECO:0000313" key="7">
    <source>
        <dbReference type="Proteomes" id="UP000327013"/>
    </source>
</evidence>
<evidence type="ECO:0000256" key="4">
    <source>
        <dbReference type="SAM" id="MobiDB-lite"/>
    </source>
</evidence>
<feature type="compositionally biased region" description="Polar residues" evidence="4">
    <location>
        <begin position="1"/>
        <end position="17"/>
    </location>
</feature>
<organism evidence="6 7">
    <name type="scientific">Carpinus fangiana</name>
    <dbReference type="NCBI Taxonomy" id="176857"/>
    <lineage>
        <taxon>Eukaryota</taxon>
        <taxon>Viridiplantae</taxon>
        <taxon>Streptophyta</taxon>
        <taxon>Embryophyta</taxon>
        <taxon>Tracheophyta</taxon>
        <taxon>Spermatophyta</taxon>
        <taxon>Magnoliopsida</taxon>
        <taxon>eudicotyledons</taxon>
        <taxon>Gunneridae</taxon>
        <taxon>Pentapetalae</taxon>
        <taxon>rosids</taxon>
        <taxon>fabids</taxon>
        <taxon>Fagales</taxon>
        <taxon>Betulaceae</taxon>
        <taxon>Carpinus</taxon>
    </lineage>
</organism>
<keyword evidence="7" id="KW-1185">Reference proteome</keyword>
<reference evidence="6 7" key="1">
    <citation type="submission" date="2019-06" db="EMBL/GenBank/DDBJ databases">
        <title>A chromosomal-level reference genome of Carpinus fangiana (Coryloideae, Betulaceae).</title>
        <authorList>
            <person name="Yang X."/>
            <person name="Wang Z."/>
            <person name="Zhang L."/>
            <person name="Hao G."/>
            <person name="Liu J."/>
            <person name="Yang Y."/>
        </authorList>
    </citation>
    <scope>NUCLEOTIDE SEQUENCE [LARGE SCALE GENOMIC DNA]</scope>
    <source>
        <strain evidence="6">Cfa_2016G</strain>
        <tissue evidence="6">Leaf</tissue>
    </source>
</reference>
<dbReference type="Pfam" id="PF12937">
    <property type="entry name" value="F-box-like"/>
    <property type="match status" value="1"/>
</dbReference>
<protein>
    <recommendedName>
        <fullName evidence="5">F-box domain-containing protein</fullName>
    </recommendedName>
</protein>
<evidence type="ECO:0000259" key="5">
    <source>
        <dbReference type="PROSITE" id="PS50181"/>
    </source>
</evidence>
<dbReference type="InterPro" id="IPR036322">
    <property type="entry name" value="WD40_repeat_dom_sf"/>
</dbReference>
<name>A0A5N6KU12_9ROSI</name>
<feature type="repeat" description="WD" evidence="3">
    <location>
        <begin position="376"/>
        <end position="415"/>
    </location>
</feature>
<gene>
    <name evidence="6" type="ORF">FH972_022826</name>
</gene>
<evidence type="ECO:0000313" key="6">
    <source>
        <dbReference type="EMBL" id="KAB8343236.1"/>
    </source>
</evidence>
<dbReference type="Gene3D" id="2.130.10.10">
    <property type="entry name" value="YVTN repeat-like/Quinoprotein amine dehydrogenase"/>
    <property type="match status" value="2"/>
</dbReference>
<dbReference type="SUPFAM" id="SSF50978">
    <property type="entry name" value="WD40 repeat-like"/>
    <property type="match status" value="1"/>
</dbReference>
<proteinExistence type="predicted"/>
<evidence type="ECO:0000256" key="1">
    <source>
        <dbReference type="ARBA" id="ARBA00022574"/>
    </source>
</evidence>
<feature type="region of interest" description="Disordered" evidence="4">
    <location>
        <begin position="1"/>
        <end position="34"/>
    </location>
</feature>
<keyword evidence="2" id="KW-0677">Repeat</keyword>
<feature type="repeat" description="WD" evidence="3">
    <location>
        <begin position="289"/>
        <end position="321"/>
    </location>
</feature>
<comment type="caution">
    <text evidence="6">The sequence shown here is derived from an EMBL/GenBank/DDBJ whole genome shotgun (WGS) entry which is preliminary data.</text>
</comment>
<feature type="repeat" description="WD" evidence="3">
    <location>
        <begin position="456"/>
        <end position="488"/>
    </location>
</feature>
<dbReference type="PROSITE" id="PS00678">
    <property type="entry name" value="WD_REPEATS_1"/>
    <property type="match status" value="1"/>
</dbReference>
<dbReference type="Proteomes" id="UP000327013">
    <property type="component" value="Unassembled WGS sequence"/>
</dbReference>
<dbReference type="PANTHER" id="PTHR44156">
    <property type="entry name" value="SUPERNUMERARY LIMBS, ISOFORM B-RELATED"/>
    <property type="match status" value="1"/>
</dbReference>
<feature type="region of interest" description="Disordered" evidence="4">
    <location>
        <begin position="87"/>
        <end position="136"/>
    </location>
</feature>
<evidence type="ECO:0000256" key="3">
    <source>
        <dbReference type="PROSITE-ProRule" id="PRU00221"/>
    </source>
</evidence>
<sequence>MPDRSTTGPHVAPQTQESKLHFRHRASFSSSKSGFASMLRSTAASFKDAIATTKAGSSHDAAMQEDRSEPVISNRSPIKRRISMPFRTRASSFGDAKAAVPHRADPPTAEPQQLPRATGRAPPVVPLDSGGAARRAARERKNLDIPKHSLTRRDSNLSTCRSDEDCESGVDLFLDGETNHSRQVIRKDPVQHLPTEVADHIFSFLDAKSLRKCEQVSRGWHATASDTLVWRSIFLTEYAGQKVTPKASMVGGRGIGKSKVVQQDWKAMYRARKTLAKNWSAGKASATYLHGHTDSVYCVQFDETKIITGSRDRTIRVWSMERPYRCLRVIGVPDSLETDRREQGVTHRLELPGEHSVTPERAPLQSIDPSIYHVPQYCHQASILCLQYDDEIAVTGSSDWTLIVWDIKTWEPIRRLHKHHGGVLDIALDKEKIISCSKDFDICIWDRQTGALLDCLTGHHGPVNAVQLRGNLFVSASGEGCAKLWNLKIDNGGTSRATATTTLVRDFWSDDRGLACVEFSEDAKYILAGGNDHVIYKFDTATGAVVARMQGHDLLVRSLHLDAASGRVLSGSYDLSLRVWDYNTGAELLHFPGWATSWMLSAKSDYRRIVSTSQDGRVCVVDFGRDSKKSSSVDWNILKSEGELRGPVEQTVSKAGELVIPQRKSFRTHGTSTVQGTLARAGH</sequence>
<dbReference type="PROSITE" id="PS50082">
    <property type="entry name" value="WD_REPEATS_2"/>
    <property type="match status" value="4"/>
</dbReference>
<evidence type="ECO:0000256" key="2">
    <source>
        <dbReference type="ARBA" id="ARBA00022737"/>
    </source>
</evidence>
<dbReference type="InterPro" id="IPR001680">
    <property type="entry name" value="WD40_rpt"/>
</dbReference>
<dbReference type="InterPro" id="IPR036047">
    <property type="entry name" value="F-box-like_dom_sf"/>
</dbReference>
<dbReference type="CDD" id="cd00200">
    <property type="entry name" value="WD40"/>
    <property type="match status" value="1"/>
</dbReference>
<dbReference type="PRINTS" id="PR00320">
    <property type="entry name" value="GPROTEINBRPT"/>
</dbReference>
<dbReference type="InterPro" id="IPR015943">
    <property type="entry name" value="WD40/YVTN_repeat-like_dom_sf"/>
</dbReference>
<dbReference type="SMART" id="SM00320">
    <property type="entry name" value="WD40"/>
    <property type="match status" value="6"/>
</dbReference>
<dbReference type="OrthoDB" id="19711at2759"/>
<dbReference type="InterPro" id="IPR020472">
    <property type="entry name" value="WD40_PAC1"/>
</dbReference>
<dbReference type="PROSITE" id="PS50294">
    <property type="entry name" value="WD_REPEATS_REGION"/>
    <property type="match status" value="2"/>
</dbReference>
<dbReference type="Pfam" id="PF00400">
    <property type="entry name" value="WD40"/>
    <property type="match status" value="5"/>
</dbReference>
<dbReference type="SUPFAM" id="SSF81383">
    <property type="entry name" value="F-box domain"/>
    <property type="match status" value="1"/>
</dbReference>
<keyword evidence="1 3" id="KW-0853">WD repeat</keyword>
<feature type="repeat" description="WD" evidence="3">
    <location>
        <begin position="549"/>
        <end position="590"/>
    </location>
</feature>
<dbReference type="SMART" id="SM00256">
    <property type="entry name" value="FBOX"/>
    <property type="match status" value="1"/>
</dbReference>
<dbReference type="InterPro" id="IPR019775">
    <property type="entry name" value="WD40_repeat_CS"/>
</dbReference>
<feature type="domain" description="F-box" evidence="5">
    <location>
        <begin position="187"/>
        <end position="233"/>
    </location>
</feature>
<dbReference type="Gene3D" id="1.20.1280.50">
    <property type="match status" value="1"/>
</dbReference>